<dbReference type="PIRSF" id="PIRSF005992">
    <property type="entry name" value="Clathrin_mu"/>
    <property type="match status" value="1"/>
</dbReference>
<dbReference type="CDD" id="cd09251">
    <property type="entry name" value="AP-2_Mu2_Cterm"/>
    <property type="match status" value="1"/>
</dbReference>
<dbReference type="GO" id="GO:0030122">
    <property type="term" value="C:AP-2 adaptor complex"/>
    <property type="evidence" value="ECO:0007669"/>
    <property type="project" value="EnsemblFungi"/>
</dbReference>
<dbReference type="KEGG" id="ncs:NCAS_0C03580"/>
<dbReference type="EMBL" id="HE576754">
    <property type="protein sequence ID" value="CCC69348.1"/>
    <property type="molecule type" value="Genomic_DNA"/>
</dbReference>
<dbReference type="PROSITE" id="PS51072">
    <property type="entry name" value="MHD"/>
    <property type="match status" value="1"/>
</dbReference>
<dbReference type="GO" id="GO:0006897">
    <property type="term" value="P:endocytosis"/>
    <property type="evidence" value="ECO:0007669"/>
    <property type="project" value="UniProtKB-KW"/>
</dbReference>
<dbReference type="Gene3D" id="3.30.450.60">
    <property type="match status" value="1"/>
</dbReference>
<dbReference type="InterPro" id="IPR036168">
    <property type="entry name" value="AP2_Mu_C_sf"/>
</dbReference>
<dbReference type="PRINTS" id="PR00314">
    <property type="entry name" value="CLATHRINADPT"/>
</dbReference>
<name>G0VCY7_NAUCA</name>
<keyword evidence="4 9" id="KW-0653">Protein transport</keyword>
<reference key="2">
    <citation type="submission" date="2011-08" db="EMBL/GenBank/DDBJ databases">
        <title>Genome sequence of Naumovozyma castellii.</title>
        <authorList>
            <person name="Gordon J.L."/>
            <person name="Armisen D."/>
            <person name="Proux-Wera E."/>
            <person name="OhEigeartaigh S.S."/>
            <person name="Byrne K.P."/>
            <person name="Wolfe K.H."/>
        </authorList>
    </citation>
    <scope>NUCLEOTIDE SEQUENCE</scope>
    <source>
        <strain>Type strain:CBS 4309</strain>
    </source>
</reference>
<keyword evidence="5" id="KW-0472">Membrane</keyword>
<evidence type="ECO:0000256" key="2">
    <source>
        <dbReference type="ARBA" id="ARBA00022448"/>
    </source>
</evidence>
<dbReference type="InterPro" id="IPR001392">
    <property type="entry name" value="Clathrin_mu"/>
</dbReference>
<evidence type="ECO:0000313" key="12">
    <source>
        <dbReference type="EMBL" id="CCC69348.1"/>
    </source>
</evidence>
<keyword evidence="3" id="KW-0254">Endocytosis</keyword>
<keyword evidence="7" id="KW-0968">Cytoplasmic vesicle</keyword>
<feature type="compositionally biased region" description="Low complexity" evidence="10">
    <location>
        <begin position="149"/>
        <end position="165"/>
    </location>
</feature>
<dbReference type="GeneID" id="96902930"/>
<evidence type="ECO:0000256" key="4">
    <source>
        <dbReference type="ARBA" id="ARBA00022927"/>
    </source>
</evidence>
<evidence type="ECO:0000256" key="9">
    <source>
        <dbReference type="PIRNR" id="PIRNR005992"/>
    </source>
</evidence>
<dbReference type="STRING" id="1064592.G0VCY7"/>
<dbReference type="CDD" id="cd14836">
    <property type="entry name" value="AP2_Mu_N"/>
    <property type="match status" value="1"/>
</dbReference>
<feature type="domain" description="MHD" evidence="11">
    <location>
        <begin position="205"/>
        <end position="490"/>
    </location>
</feature>
<evidence type="ECO:0000259" key="11">
    <source>
        <dbReference type="PROSITE" id="PS51072"/>
    </source>
</evidence>
<dbReference type="Proteomes" id="UP000001640">
    <property type="component" value="Chromosome 3"/>
</dbReference>
<organism evidence="12 13">
    <name type="scientific">Naumovozyma castellii</name>
    <name type="common">Yeast</name>
    <name type="synonym">Saccharomyces castellii</name>
    <dbReference type="NCBI Taxonomy" id="27288"/>
    <lineage>
        <taxon>Eukaryota</taxon>
        <taxon>Fungi</taxon>
        <taxon>Dikarya</taxon>
        <taxon>Ascomycota</taxon>
        <taxon>Saccharomycotina</taxon>
        <taxon>Saccharomycetes</taxon>
        <taxon>Saccharomycetales</taxon>
        <taxon>Saccharomycetaceae</taxon>
        <taxon>Naumovozyma</taxon>
    </lineage>
</organism>
<dbReference type="InterPro" id="IPR043532">
    <property type="entry name" value="AP2_Mu_N"/>
</dbReference>
<dbReference type="HOGENOM" id="CLU_026996_5_2_1"/>
<protein>
    <recommendedName>
        <fullName evidence="11">MHD domain-containing protein</fullName>
    </recommendedName>
</protein>
<gene>
    <name evidence="12" type="primary">NCAS0C03580</name>
    <name evidence="12" type="ordered locus">NCAS_0C03580</name>
</gene>
<dbReference type="OMA" id="VWKIPRI"/>
<keyword evidence="2 9" id="KW-0813">Transport</keyword>
<dbReference type="InterPro" id="IPR028565">
    <property type="entry name" value="MHD"/>
</dbReference>
<evidence type="ECO:0000256" key="10">
    <source>
        <dbReference type="SAM" id="MobiDB-lite"/>
    </source>
</evidence>
<dbReference type="Pfam" id="PF00928">
    <property type="entry name" value="Adap_comp_sub"/>
    <property type="match status" value="1"/>
</dbReference>
<evidence type="ECO:0000256" key="1">
    <source>
        <dbReference type="ARBA" id="ARBA00004156"/>
    </source>
</evidence>
<dbReference type="SUPFAM" id="SSF49447">
    <property type="entry name" value="Second domain of Mu2 adaptin subunit (ap50) of ap2 adaptor"/>
    <property type="match status" value="1"/>
</dbReference>
<dbReference type="FunCoup" id="G0VCY7">
    <property type="interactions" value="199"/>
</dbReference>
<dbReference type="Gene3D" id="2.60.40.1170">
    <property type="entry name" value="Mu homology domain, subdomain B"/>
    <property type="match status" value="2"/>
</dbReference>
<evidence type="ECO:0000256" key="7">
    <source>
        <dbReference type="ARBA" id="ARBA00023329"/>
    </source>
</evidence>
<dbReference type="InterPro" id="IPR043512">
    <property type="entry name" value="Mu2_C"/>
</dbReference>
<evidence type="ECO:0000256" key="6">
    <source>
        <dbReference type="ARBA" id="ARBA00023176"/>
    </source>
</evidence>
<feature type="region of interest" description="Disordered" evidence="10">
    <location>
        <begin position="145"/>
        <end position="168"/>
    </location>
</feature>
<dbReference type="OrthoDB" id="10259133at2759"/>
<comment type="similarity">
    <text evidence="9">Belongs to the adaptor complexes medium subunit family.</text>
</comment>
<evidence type="ECO:0000256" key="8">
    <source>
        <dbReference type="ARBA" id="ARBA00037878"/>
    </source>
</evidence>
<comment type="subcellular location">
    <subcellularLocation>
        <location evidence="1">Cytoplasmic vesicle membrane</location>
    </subcellularLocation>
    <subcellularLocation>
        <location evidence="8">Membrane</location>
        <location evidence="8">Coated pit</location>
    </subcellularLocation>
</comment>
<dbReference type="InterPro" id="IPR050431">
    <property type="entry name" value="Adaptor_comp_med_subunit"/>
</dbReference>
<dbReference type="InterPro" id="IPR011012">
    <property type="entry name" value="Longin-like_dom_sf"/>
</dbReference>
<sequence length="491" mass="55265">MINALLIFTARGELVVSKLFKGSMKRSIADIFRIQVINNLDVRSPILTLGSTTFHHIKSTRGDNLWIVAVSRNNVDSAAIWEFLYKLDSLLDSYGLNHEEYLKEEFMIVHELLDVMMCGSGGIPMLTENSLVISRMSVKPSKSILEAQNSGNGSSNTNSNNNNNNVPDLLMSGPKLLRRNSASLSQDLSILTDFKWRPKGIVHKKNEVILHVNERINILVSKDGSVLKAYVDGSIDLETHLSGTPICQFGLNDSLSVSGVDSDMYGSHNHNHHFGDVNFDKTDKKQLSMASVGSVILEDCKFHQCVSLDKFDKDRIIKFVPPDGSMELMKYHVRDNLNLPFKVSPIVTNTRNGTALEYRITMKSLFPGRLSAKNVALHIPVPPNTMDCKINVTNGSCKFIPEESAMIWRFNKFNGLTENTLSAVTIPTKDNTQLSLQQWSKPPMSLDFEILMFSNSGLVVRYFTITERDQKYKAVKWIKYISRSGSYEIRY</sequence>
<proteinExistence type="inferred from homology"/>
<evidence type="ECO:0000256" key="3">
    <source>
        <dbReference type="ARBA" id="ARBA00022583"/>
    </source>
</evidence>
<dbReference type="RefSeq" id="XP_003675713.1">
    <property type="nucleotide sequence ID" value="XM_003675665.1"/>
</dbReference>
<keyword evidence="6" id="KW-0168">Coated pit</keyword>
<keyword evidence="13" id="KW-1185">Reference proteome</keyword>
<dbReference type="SUPFAM" id="SSF64356">
    <property type="entry name" value="SNARE-like"/>
    <property type="match status" value="1"/>
</dbReference>
<evidence type="ECO:0000313" key="13">
    <source>
        <dbReference type="Proteomes" id="UP000001640"/>
    </source>
</evidence>
<dbReference type="PANTHER" id="PTHR10529">
    <property type="entry name" value="AP COMPLEX SUBUNIT MU"/>
    <property type="match status" value="1"/>
</dbReference>
<dbReference type="InParanoid" id="G0VCY7"/>
<reference evidence="12 13" key="1">
    <citation type="journal article" date="2011" name="Proc. Natl. Acad. Sci. U.S.A.">
        <title>Evolutionary erosion of yeast sex chromosomes by mating-type switching accidents.</title>
        <authorList>
            <person name="Gordon J.L."/>
            <person name="Armisen D."/>
            <person name="Proux-Wera E."/>
            <person name="Oheigeartaigh S.S."/>
            <person name="Byrne K.P."/>
            <person name="Wolfe K.H."/>
        </authorList>
    </citation>
    <scope>NUCLEOTIDE SEQUENCE [LARGE SCALE GENOMIC DNA]</scope>
    <source>
        <strain evidence="13">ATCC 76901 / BCRC 22586 / CBS 4309 / NBRC 1992 / NRRL Y-12630</strain>
    </source>
</reference>
<evidence type="ECO:0000256" key="5">
    <source>
        <dbReference type="ARBA" id="ARBA00023136"/>
    </source>
</evidence>
<dbReference type="AlphaFoldDB" id="G0VCY7"/>
<accession>G0VCY7</accession>
<dbReference type="eggNOG" id="KOG0938">
    <property type="taxonomic scope" value="Eukaryota"/>
</dbReference>
<dbReference type="GO" id="GO:0006886">
    <property type="term" value="P:intracellular protein transport"/>
    <property type="evidence" value="ECO:0007669"/>
    <property type="project" value="UniProtKB-UniRule"/>
</dbReference>